<feature type="compositionally biased region" description="Polar residues" evidence="2">
    <location>
        <begin position="241"/>
        <end position="258"/>
    </location>
</feature>
<evidence type="ECO:0000313" key="4">
    <source>
        <dbReference type="EMBL" id="TGZ52694.1"/>
    </source>
</evidence>
<dbReference type="InterPro" id="IPR038105">
    <property type="entry name" value="Kif23_Arf-bd_sf"/>
</dbReference>
<feature type="domain" description="Kinesin-like protein Kif23 Arf6-interacting" evidence="3">
    <location>
        <begin position="431"/>
        <end position="533"/>
    </location>
</feature>
<evidence type="ECO:0000256" key="1">
    <source>
        <dbReference type="SAM" id="Coils"/>
    </source>
</evidence>
<dbReference type="Pfam" id="PF16540">
    <property type="entry name" value="MKLP1_Arf_bdg"/>
    <property type="match status" value="1"/>
</dbReference>
<accession>A0A4V6RGL6</accession>
<feature type="region of interest" description="Disordered" evidence="2">
    <location>
        <begin position="369"/>
        <end position="409"/>
    </location>
</feature>
<dbReference type="InterPro" id="IPR032384">
    <property type="entry name" value="Kif23_Arf-bd"/>
</dbReference>
<dbReference type="AlphaFoldDB" id="A0A4V6RGL6"/>
<feature type="region of interest" description="Disordered" evidence="2">
    <location>
        <begin position="1"/>
        <end position="22"/>
    </location>
</feature>
<dbReference type="Gene3D" id="2.60.40.4330">
    <property type="entry name" value="Kinesin-like protein Kif23, Arf6-interacting domain"/>
    <property type="match status" value="1"/>
</dbReference>
<gene>
    <name evidence="4" type="ORF">DBV15_02509</name>
</gene>
<reference evidence="4 5" key="1">
    <citation type="journal article" date="2019" name="Philos. Trans. R. Soc. Lond., B, Biol. Sci.">
        <title>Ant behaviour and brain gene expression of defending hosts depend on the ecological success of the intruding social parasite.</title>
        <authorList>
            <person name="Kaur R."/>
            <person name="Stoldt M."/>
            <person name="Jongepier E."/>
            <person name="Feldmeyer B."/>
            <person name="Menzel F."/>
            <person name="Bornberg-Bauer E."/>
            <person name="Foitzik S."/>
        </authorList>
    </citation>
    <scope>NUCLEOTIDE SEQUENCE [LARGE SCALE GENOMIC DNA]</scope>
    <source>
        <tissue evidence="4">Whole body</tissue>
    </source>
</reference>
<dbReference type="EMBL" id="QBLH01001194">
    <property type="protein sequence ID" value="TGZ52694.1"/>
    <property type="molecule type" value="Genomic_DNA"/>
</dbReference>
<dbReference type="Proteomes" id="UP000310200">
    <property type="component" value="Unassembled WGS sequence"/>
</dbReference>
<feature type="coiled-coil region" evidence="1">
    <location>
        <begin position="111"/>
        <end position="220"/>
    </location>
</feature>
<dbReference type="STRING" id="300112.A0A4V6RGL6"/>
<proteinExistence type="predicted"/>
<evidence type="ECO:0000256" key="2">
    <source>
        <dbReference type="SAM" id="MobiDB-lite"/>
    </source>
</evidence>
<evidence type="ECO:0000259" key="3">
    <source>
        <dbReference type="Pfam" id="PF16540"/>
    </source>
</evidence>
<comment type="caution">
    <text evidence="4">The sequence shown here is derived from an EMBL/GenBank/DDBJ whole genome shotgun (WGS) entry which is preliminary data.</text>
</comment>
<keyword evidence="5" id="KW-1185">Reference proteome</keyword>
<feature type="compositionally biased region" description="Polar residues" evidence="2">
    <location>
        <begin position="399"/>
        <end position="409"/>
    </location>
</feature>
<protein>
    <recommendedName>
        <fullName evidence="3">Kinesin-like protein Kif23 Arf6-interacting domain-containing protein</fullName>
    </recommendedName>
</protein>
<feature type="region of interest" description="Disordered" evidence="2">
    <location>
        <begin position="237"/>
        <end position="258"/>
    </location>
</feature>
<evidence type="ECO:0000313" key="5">
    <source>
        <dbReference type="Proteomes" id="UP000310200"/>
    </source>
</evidence>
<organism evidence="4 5">
    <name type="scientific">Temnothorax longispinosus</name>
    <dbReference type="NCBI Taxonomy" id="300112"/>
    <lineage>
        <taxon>Eukaryota</taxon>
        <taxon>Metazoa</taxon>
        <taxon>Ecdysozoa</taxon>
        <taxon>Arthropoda</taxon>
        <taxon>Hexapoda</taxon>
        <taxon>Insecta</taxon>
        <taxon>Pterygota</taxon>
        <taxon>Neoptera</taxon>
        <taxon>Endopterygota</taxon>
        <taxon>Hymenoptera</taxon>
        <taxon>Apocrita</taxon>
        <taxon>Aculeata</taxon>
        <taxon>Formicoidea</taxon>
        <taxon>Formicidae</taxon>
        <taxon>Myrmicinae</taxon>
        <taxon>Temnothorax</taxon>
    </lineage>
</organism>
<sequence>MGEVLPGASSLKEEEKEEVDSRASSCNIMSALVDPGTDIAWTSLFTRPRVHLYRDFLVCSLCDPFPKASVADPQDERANARLMRFLETRIRKRDLLQEDLHEKQNHFRNILVELEHENAFLRRENSQQKEMISTLEGRVYKLQNNIDGLLYKLNDACDALRNLQQELRNKDRQLKEHILEKQKIIQRCNIKIQTERDRMTKEMEMKLKEQRERLTSYIKKKDDKMRLVRQILTSARKDTSDNVAPTSPIASSSRVEATEKTNVTIFQEEPSTVTSINLQASRSPRGQLRQTSCHARIISNGTNGKATEGPSSSLAKEKPSTVTFINSQIPGSHGQICQTSKDAVASRGKLSCSDRLKRRLSLCARTNSDDVQRKATKEPILMTESSMPSDSKTEISEEPNPTTPLDSPSSFTIASTDTTIETKTKMNTKIPVVNPRYQRVQSLGKWIDHRPTGIVPTGTILQPRTQSHNRTIRKLMNPKDFMARSSRYCLLSQEQDADGELETKLYKANVLPTCGGGAQIVFNDIECLKQISPPSAKKNVMVR</sequence>
<keyword evidence="1" id="KW-0175">Coiled coil</keyword>
<name>A0A4V6RGL6_9HYME</name>